<dbReference type="RefSeq" id="WP_089986023.1">
    <property type="nucleotide sequence ID" value="NZ_FMVP01000006.1"/>
</dbReference>
<dbReference type="InterPro" id="IPR056937">
    <property type="entry name" value="YqbQ/XkdQ"/>
</dbReference>
<name>A0A1H9HAT7_9BACI</name>
<protein>
    <recommendedName>
        <fullName evidence="1">YqbQ/XkdQ domain-containing protein</fullName>
    </recommendedName>
</protein>
<organism evidence="2 3">
    <name type="scientific">Lysinibacillus fusiformis</name>
    <dbReference type="NCBI Taxonomy" id="28031"/>
    <lineage>
        <taxon>Bacteria</taxon>
        <taxon>Bacillati</taxon>
        <taxon>Bacillota</taxon>
        <taxon>Bacilli</taxon>
        <taxon>Bacillales</taxon>
        <taxon>Bacillaceae</taxon>
        <taxon>Lysinibacillus</taxon>
    </lineage>
</organism>
<feature type="domain" description="YqbQ/XkdQ" evidence="1">
    <location>
        <begin position="30"/>
        <end position="304"/>
    </location>
</feature>
<sequence>MAFEVRLKNKSISEYVGNLTFGTSEDTLGMEASFDVVYRGKEIANVGDVIQIFKDKTRFFWGRIIDIQKDGKNPRKVTCFDNAFYLNENEAIIQFKNIQADKAIEQLLDKYGISSRKITKLPYKIKKIYKGVKVSEIIKDILEQCSKVSGAKYFFEMQDKTFVVAKRGFYEIKKYFNVIMNPSVTESMKNMKTRVIVTNSDGESIKSFISLEDKNAIKKFGLLTKVEQIDDKEKSKAKKIAQELLKSLNKIEITASLSLLGSINIQANRVIALKENTTGIVGKYYIKSASHSVNAGTHIVSIEVGEFVG</sequence>
<reference evidence="2 3" key="1">
    <citation type="submission" date="2016-10" db="EMBL/GenBank/DDBJ databases">
        <authorList>
            <person name="Varghese N."/>
            <person name="Submissions S."/>
        </authorList>
    </citation>
    <scope>NUCLEOTIDE SEQUENCE [LARGE SCALE GENOMIC DNA]</scope>
    <source>
        <strain evidence="2 3">TC-13</strain>
    </source>
</reference>
<comment type="caution">
    <text evidence="2">The sequence shown here is derived from an EMBL/GenBank/DDBJ whole genome shotgun (WGS) entry which is preliminary data.</text>
</comment>
<evidence type="ECO:0000313" key="2">
    <source>
        <dbReference type="EMBL" id="SEQ59445.1"/>
    </source>
</evidence>
<evidence type="ECO:0000313" key="3">
    <source>
        <dbReference type="Proteomes" id="UP000199410"/>
    </source>
</evidence>
<gene>
    <name evidence="2" type="ORF">SAMN02787113_01969</name>
</gene>
<dbReference type="Proteomes" id="UP000199410">
    <property type="component" value="Unassembled WGS sequence"/>
</dbReference>
<dbReference type="SUPFAM" id="SSF69279">
    <property type="entry name" value="Phage tail proteins"/>
    <property type="match status" value="1"/>
</dbReference>
<dbReference type="Pfam" id="PF24032">
    <property type="entry name" value="YQBQ"/>
    <property type="match status" value="1"/>
</dbReference>
<evidence type="ECO:0000259" key="1">
    <source>
        <dbReference type="Pfam" id="PF24032"/>
    </source>
</evidence>
<dbReference type="AlphaFoldDB" id="A0A1H9HAT7"/>
<proteinExistence type="predicted"/>
<dbReference type="EMBL" id="FOEL01000006">
    <property type="protein sequence ID" value="SEQ59445.1"/>
    <property type="molecule type" value="Genomic_DNA"/>
</dbReference>
<accession>A0A1H9HAT7</accession>